<feature type="domain" description="Ras-GAP" evidence="6">
    <location>
        <begin position="466"/>
        <end position="696"/>
    </location>
</feature>
<evidence type="ECO:0000313" key="9">
    <source>
        <dbReference type="Proteomes" id="UP000054408"/>
    </source>
</evidence>
<keyword evidence="9" id="KW-1185">Reference proteome</keyword>
<dbReference type="AlphaFoldDB" id="A0A0L0DE88"/>
<dbReference type="PANTHER" id="PTHR10194">
    <property type="entry name" value="RAS GTPASE-ACTIVATING PROTEINS"/>
    <property type="match status" value="1"/>
</dbReference>
<evidence type="ECO:0008006" key="10">
    <source>
        <dbReference type="Google" id="ProtNLM"/>
    </source>
</evidence>
<organism evidence="8 9">
    <name type="scientific">Thecamonas trahens ATCC 50062</name>
    <dbReference type="NCBI Taxonomy" id="461836"/>
    <lineage>
        <taxon>Eukaryota</taxon>
        <taxon>Apusozoa</taxon>
        <taxon>Apusomonadida</taxon>
        <taxon>Apusomonadidae</taxon>
        <taxon>Thecamonas</taxon>
    </lineage>
</organism>
<evidence type="ECO:0000259" key="7">
    <source>
        <dbReference type="PROSITE" id="PS50042"/>
    </source>
</evidence>
<dbReference type="InterPro" id="IPR000595">
    <property type="entry name" value="cNMP-bd_dom"/>
</dbReference>
<gene>
    <name evidence="8" type="ORF">AMSG_05679</name>
</gene>
<dbReference type="InterPro" id="IPR001452">
    <property type="entry name" value="SH3_domain"/>
</dbReference>
<dbReference type="Gene3D" id="2.60.120.10">
    <property type="entry name" value="Jelly Rolls"/>
    <property type="match status" value="1"/>
</dbReference>
<dbReference type="PROSITE" id="PS50002">
    <property type="entry name" value="SH3"/>
    <property type="match status" value="1"/>
</dbReference>
<feature type="compositionally biased region" description="Low complexity" evidence="4">
    <location>
        <begin position="133"/>
        <end position="191"/>
    </location>
</feature>
<dbReference type="STRING" id="461836.A0A0L0DE88"/>
<keyword evidence="1 3" id="KW-0728">SH3 domain</keyword>
<evidence type="ECO:0000256" key="3">
    <source>
        <dbReference type="PROSITE-ProRule" id="PRU00192"/>
    </source>
</evidence>
<feature type="domain" description="Cyclic nucleotide-binding" evidence="7">
    <location>
        <begin position="281"/>
        <end position="367"/>
    </location>
</feature>
<dbReference type="PROSITE" id="PS50042">
    <property type="entry name" value="CNMP_BINDING_3"/>
    <property type="match status" value="1"/>
</dbReference>
<evidence type="ECO:0000259" key="5">
    <source>
        <dbReference type="PROSITE" id="PS50002"/>
    </source>
</evidence>
<dbReference type="InterPro" id="IPR018490">
    <property type="entry name" value="cNMP-bd_dom_sf"/>
</dbReference>
<dbReference type="InterPro" id="IPR001936">
    <property type="entry name" value="RasGAP_dom"/>
</dbReference>
<feature type="region of interest" description="Disordered" evidence="4">
    <location>
        <begin position="238"/>
        <end position="257"/>
    </location>
</feature>
<sequence>MASDNDVASLELKQALLLSRTLAVDREEGALSDDEPCATVTPIIPHRPSALRVLPPRDWLVGVNVSTVSSASLAEVAQRNIDGSHDTEAILGSAPPGLTTIGSASTLPPLGVQITIARTSSASIDISAMRGAIDSSGGSGGSNSSSSSTGDHSTTSSSTSDSDDASSSSSGSSASSGFANDGGTSSSSSDSAVPAAKQPHWSRLSSSGTGKGLDGGSLSAASATSAASLASAVSSASVSSAGTKLSPRPIADLGASQRRMRKRRMSLTIDSKYVTESVRFLDRLLQEVVIEHYKPGEYVVKVGGKGTAMYFLVSGVVEIELPKRVARENPRLIAGQFFGEIALFLEKKRTASVKAVSDVAVCVLSKDVCVSTMSHFPSIYQQFLELGEERLRSDNSARKPKWMSRMSQKLGSMFKHEKENHELKAEDHSAILSWLTTDDADAFENVLTDQYGTLLSVLVSVATSSEADTLVWPCIRVFDDDRRLLPLIQMLVNYEVRKTPRELALSLFRGNTLSTKVITAVLNAAGGDFLHATMAEPVAYIQSHAEAYATAKAFSGELTDDALEWILNAAMTAAETDFEQRRIMEAALGEPPLASCLSSTDGVDLAAVCHALAAMCSGVMMLASSVMSRVAEVPDLVKFLLKSLFAATQHKFPNECRTVTGSLFFLRFFGVIAAPPSRGESKALVLTTKAIQKLANGAKFGTLSPYMKALNLTLDALAPKMDFALQALLAVGGRMVSVARPLFPFHGKRDDELSFEVNQMLDKVKPTSDMRWLHGRLVDSDEVGFFPTSMVEVHSELIFDNQDTTFLPHPTIGGKTPEGVLSKADSVDFIMAFVATKQAEISAWFNE</sequence>
<evidence type="ECO:0000256" key="1">
    <source>
        <dbReference type="ARBA" id="ARBA00022443"/>
    </source>
</evidence>
<evidence type="ECO:0000259" key="6">
    <source>
        <dbReference type="PROSITE" id="PS50018"/>
    </source>
</evidence>
<dbReference type="OrthoDB" id="421226at2759"/>
<reference evidence="8 9" key="1">
    <citation type="submission" date="2010-05" db="EMBL/GenBank/DDBJ databases">
        <title>The Genome Sequence of Thecamonas trahens ATCC 50062.</title>
        <authorList>
            <consortium name="The Broad Institute Genome Sequencing Platform"/>
            <person name="Russ C."/>
            <person name="Cuomo C."/>
            <person name="Shea T."/>
            <person name="Young S.K."/>
            <person name="Zeng Q."/>
            <person name="Koehrsen M."/>
            <person name="Haas B."/>
            <person name="Borodovsky M."/>
            <person name="Guigo R."/>
            <person name="Alvarado L."/>
            <person name="Berlin A."/>
            <person name="Bochicchio J."/>
            <person name="Borenstein D."/>
            <person name="Chapman S."/>
            <person name="Chen Z."/>
            <person name="Freedman E."/>
            <person name="Gellesch M."/>
            <person name="Goldberg J."/>
            <person name="Griggs A."/>
            <person name="Gujja S."/>
            <person name="Heilman E."/>
            <person name="Heiman D."/>
            <person name="Hepburn T."/>
            <person name="Howarth C."/>
            <person name="Jen D."/>
            <person name="Larson L."/>
            <person name="Mehta T."/>
            <person name="Park D."/>
            <person name="Pearson M."/>
            <person name="Roberts A."/>
            <person name="Saif S."/>
            <person name="Shenoy N."/>
            <person name="Sisk P."/>
            <person name="Stolte C."/>
            <person name="Sykes S."/>
            <person name="Thomson T."/>
            <person name="Walk T."/>
            <person name="White J."/>
            <person name="Yandava C."/>
            <person name="Burger G."/>
            <person name="Gray M.W."/>
            <person name="Holland P.W.H."/>
            <person name="King N."/>
            <person name="Lang F.B.F."/>
            <person name="Roger A.J."/>
            <person name="Ruiz-Trillo I."/>
            <person name="Lander E."/>
            <person name="Nusbaum C."/>
        </authorList>
    </citation>
    <scope>NUCLEOTIDE SEQUENCE [LARGE SCALE GENOMIC DNA]</scope>
    <source>
        <strain evidence="8 9">ATCC 50062</strain>
    </source>
</reference>
<dbReference type="SUPFAM" id="SSF50044">
    <property type="entry name" value="SH3-domain"/>
    <property type="match status" value="1"/>
</dbReference>
<evidence type="ECO:0000256" key="2">
    <source>
        <dbReference type="ARBA" id="ARBA00022468"/>
    </source>
</evidence>
<dbReference type="eggNOG" id="KOG0498">
    <property type="taxonomic scope" value="Eukaryota"/>
</dbReference>
<dbReference type="InterPro" id="IPR014710">
    <property type="entry name" value="RmlC-like_jellyroll"/>
</dbReference>
<dbReference type="PROSITE" id="PS00889">
    <property type="entry name" value="CNMP_BINDING_2"/>
    <property type="match status" value="1"/>
</dbReference>
<dbReference type="CDD" id="cd00038">
    <property type="entry name" value="CAP_ED"/>
    <property type="match status" value="1"/>
</dbReference>
<dbReference type="Gene3D" id="1.10.506.10">
    <property type="entry name" value="GTPase Activation - p120gap, domain 1"/>
    <property type="match status" value="1"/>
</dbReference>
<dbReference type="PROSITE" id="PS50018">
    <property type="entry name" value="RAS_GTPASE_ACTIV_2"/>
    <property type="match status" value="1"/>
</dbReference>
<keyword evidence="2" id="KW-0343">GTPase activation</keyword>
<evidence type="ECO:0000256" key="4">
    <source>
        <dbReference type="SAM" id="MobiDB-lite"/>
    </source>
</evidence>
<dbReference type="Pfam" id="PF00027">
    <property type="entry name" value="cNMP_binding"/>
    <property type="match status" value="1"/>
</dbReference>
<protein>
    <recommendedName>
        <fullName evidence="10">Cyclic nucleotide-binding domain-containing protein</fullName>
    </recommendedName>
</protein>
<dbReference type="InterPro" id="IPR039360">
    <property type="entry name" value="Ras_GTPase"/>
</dbReference>
<feature type="region of interest" description="Disordered" evidence="4">
    <location>
        <begin position="133"/>
        <end position="217"/>
    </location>
</feature>
<accession>A0A0L0DE88</accession>
<dbReference type="InterPro" id="IPR018488">
    <property type="entry name" value="cNMP-bd_CS"/>
</dbReference>
<name>A0A0L0DE88_THETB</name>
<dbReference type="EMBL" id="GL349456">
    <property type="protein sequence ID" value="KNC49633.1"/>
    <property type="molecule type" value="Genomic_DNA"/>
</dbReference>
<dbReference type="Proteomes" id="UP000054408">
    <property type="component" value="Unassembled WGS sequence"/>
</dbReference>
<dbReference type="Gene3D" id="2.30.30.40">
    <property type="entry name" value="SH3 Domains"/>
    <property type="match status" value="1"/>
</dbReference>
<dbReference type="InterPro" id="IPR036028">
    <property type="entry name" value="SH3-like_dom_sf"/>
</dbReference>
<dbReference type="SUPFAM" id="SSF51206">
    <property type="entry name" value="cAMP-binding domain-like"/>
    <property type="match status" value="1"/>
</dbReference>
<dbReference type="SUPFAM" id="SSF48350">
    <property type="entry name" value="GTPase activation domain, GAP"/>
    <property type="match status" value="1"/>
</dbReference>
<proteinExistence type="predicted"/>
<dbReference type="SMART" id="SM00323">
    <property type="entry name" value="RasGAP"/>
    <property type="match status" value="1"/>
</dbReference>
<dbReference type="SMART" id="SM00100">
    <property type="entry name" value="cNMP"/>
    <property type="match status" value="1"/>
</dbReference>
<dbReference type="SMART" id="SM00326">
    <property type="entry name" value="SH3"/>
    <property type="match status" value="1"/>
</dbReference>
<dbReference type="InterPro" id="IPR008936">
    <property type="entry name" value="Rho_GTPase_activation_prot"/>
</dbReference>
<evidence type="ECO:0000313" key="8">
    <source>
        <dbReference type="EMBL" id="KNC49633.1"/>
    </source>
</evidence>
<dbReference type="GeneID" id="25565037"/>
<feature type="domain" description="SH3" evidence="5">
    <location>
        <begin position="734"/>
        <end position="796"/>
    </location>
</feature>
<dbReference type="GO" id="GO:0005096">
    <property type="term" value="F:GTPase activator activity"/>
    <property type="evidence" value="ECO:0007669"/>
    <property type="project" value="UniProtKB-KW"/>
</dbReference>
<dbReference type="RefSeq" id="XP_013757737.1">
    <property type="nucleotide sequence ID" value="XM_013902283.1"/>
</dbReference>
<dbReference type="PANTHER" id="PTHR10194:SF60">
    <property type="entry name" value="RAS GTPASE-ACTIVATING PROTEIN RASKOL"/>
    <property type="match status" value="1"/>
</dbReference>